<evidence type="ECO:0000313" key="3">
    <source>
        <dbReference type="Proteomes" id="UP001597048"/>
    </source>
</evidence>
<accession>A0ABW3KKZ0</accession>
<comment type="caution">
    <text evidence="2">The sequence shown here is derived from an EMBL/GenBank/DDBJ whole genome shotgun (WGS) entry which is preliminary data.</text>
</comment>
<name>A0ABW3KKZ0_9GAMM</name>
<organism evidence="2 3">
    <name type="scientific">Oceanisphaera ostreae</name>
    <dbReference type="NCBI Taxonomy" id="914151"/>
    <lineage>
        <taxon>Bacteria</taxon>
        <taxon>Pseudomonadati</taxon>
        <taxon>Pseudomonadota</taxon>
        <taxon>Gammaproteobacteria</taxon>
        <taxon>Aeromonadales</taxon>
        <taxon>Aeromonadaceae</taxon>
        <taxon>Oceanisphaera</taxon>
    </lineage>
</organism>
<feature type="compositionally biased region" description="Basic and acidic residues" evidence="1">
    <location>
        <begin position="302"/>
        <end position="311"/>
    </location>
</feature>
<protein>
    <submittedName>
        <fullName evidence="2">Uncharacterized protein</fullName>
    </submittedName>
</protein>
<reference evidence="3" key="1">
    <citation type="journal article" date="2019" name="Int. J. Syst. Evol. Microbiol.">
        <title>The Global Catalogue of Microorganisms (GCM) 10K type strain sequencing project: providing services to taxonomists for standard genome sequencing and annotation.</title>
        <authorList>
            <consortium name="The Broad Institute Genomics Platform"/>
            <consortium name="The Broad Institute Genome Sequencing Center for Infectious Disease"/>
            <person name="Wu L."/>
            <person name="Ma J."/>
        </authorList>
    </citation>
    <scope>NUCLEOTIDE SEQUENCE [LARGE SCALE GENOMIC DNA]</scope>
    <source>
        <strain evidence="3">CCUG 60525</strain>
    </source>
</reference>
<dbReference type="EMBL" id="JBHTJS010000061">
    <property type="protein sequence ID" value="MFD1009540.1"/>
    <property type="molecule type" value="Genomic_DNA"/>
</dbReference>
<proteinExistence type="predicted"/>
<sequence>MTRKKTRPRTQAELDAYIAARPRPVRNTYEGMYPLHEDLELSDEQVQIVQDYLQAVNFHLPGAAAHDFLVVRWARYTGFQFLQEHLEAYAIGLRCTHPGMEDQHTFIRMSWGQLMGDPEAIRLPVNEPVLASDMMTLARYRDTRTGPSQTGVDAYAAAPDGPVANSLPDSVPNSIPEPVPGADFDLKLLNGALDDVLEQHLTGKGREINSWWNPALNWGVALAGRYPRLKYFESQGRLDEKALAALHSFEARAARADTALQELGLASPASVAESALKQAEQAESGKFSRRHRIRNPQSVTESRPEKPSGNE</sequence>
<evidence type="ECO:0000256" key="1">
    <source>
        <dbReference type="SAM" id="MobiDB-lite"/>
    </source>
</evidence>
<dbReference type="RefSeq" id="WP_379559565.1">
    <property type="nucleotide sequence ID" value="NZ_JBHTJS010000061.1"/>
</dbReference>
<feature type="region of interest" description="Disordered" evidence="1">
    <location>
        <begin position="276"/>
        <end position="311"/>
    </location>
</feature>
<evidence type="ECO:0000313" key="2">
    <source>
        <dbReference type="EMBL" id="MFD1009540.1"/>
    </source>
</evidence>
<keyword evidence="3" id="KW-1185">Reference proteome</keyword>
<gene>
    <name evidence="2" type="ORF">ACFQ1C_15440</name>
</gene>
<dbReference type="Proteomes" id="UP001597048">
    <property type="component" value="Unassembled WGS sequence"/>
</dbReference>